<dbReference type="PROSITE" id="PS50011">
    <property type="entry name" value="PROTEIN_KINASE_DOM"/>
    <property type="match status" value="1"/>
</dbReference>
<dbReference type="Proteomes" id="UP001415857">
    <property type="component" value="Unassembled WGS sequence"/>
</dbReference>
<evidence type="ECO:0000256" key="10">
    <source>
        <dbReference type="ARBA" id="ARBA00023136"/>
    </source>
</evidence>
<evidence type="ECO:0000256" key="13">
    <source>
        <dbReference type="SAM" id="MobiDB-lite"/>
    </source>
</evidence>
<dbReference type="Pfam" id="PF12819">
    <property type="entry name" value="Malectin_like"/>
    <property type="match status" value="1"/>
</dbReference>
<gene>
    <name evidence="16" type="ORF">L1049_020592</name>
</gene>
<keyword evidence="4" id="KW-0812">Transmembrane</keyword>
<evidence type="ECO:0000256" key="11">
    <source>
        <dbReference type="ARBA" id="ARBA00023180"/>
    </source>
</evidence>
<keyword evidence="8 12" id="KW-0067">ATP-binding</keyword>
<dbReference type="GO" id="GO:0009506">
    <property type="term" value="C:plasmodesma"/>
    <property type="evidence" value="ECO:0007669"/>
    <property type="project" value="TreeGrafter"/>
</dbReference>
<feature type="compositionally biased region" description="Low complexity" evidence="13">
    <location>
        <begin position="794"/>
        <end position="810"/>
    </location>
</feature>
<feature type="signal peptide" evidence="14">
    <location>
        <begin position="1"/>
        <end position="20"/>
    </location>
</feature>
<feature type="domain" description="Protein kinase" evidence="15">
    <location>
        <begin position="500"/>
        <end position="775"/>
    </location>
</feature>
<dbReference type="SMART" id="SM00220">
    <property type="entry name" value="S_TKc"/>
    <property type="match status" value="1"/>
</dbReference>
<evidence type="ECO:0000256" key="4">
    <source>
        <dbReference type="ARBA" id="ARBA00022692"/>
    </source>
</evidence>
<dbReference type="Gene3D" id="3.30.200.20">
    <property type="entry name" value="Phosphorylase Kinase, domain 1"/>
    <property type="match status" value="1"/>
</dbReference>
<evidence type="ECO:0000313" key="16">
    <source>
        <dbReference type="EMBL" id="KAK9292617.1"/>
    </source>
</evidence>
<evidence type="ECO:0000256" key="8">
    <source>
        <dbReference type="ARBA" id="ARBA00022840"/>
    </source>
</evidence>
<sequence length="817" mass="90177">MVISVILFLAFLVGPTSVASSDTFSPHDEYLLDCGATAIATLAGGRKFKPDQLMGSFLSSKQDIKISVPFADVPLPIYLLSARIFVEESVYSFPIKRSGWHWVRLHFYPIKNPKFNLQDAEFAVSADNLVLLHSFNVHNNSQWILKEFLVNVTTTKDFSLKFSPMKNRMAFVNAIELVSAPNSIITDVGSSLDPVGNFSGLESFSYQTLFRVNVGGPLISSQSDPLGRTWTTEEAFIRDKLFAKSVSVSPSAVTYSKEEYELIAPRSLYASASQTADYRTNSMFNITWNFDMELAFGYLIRVHFCDIVSHSLHELLFNVYINGKTAISALDLSTETGNLSVAFFKDIVVNAKLVPDNQLTLQVGPMNHQNGSLDAILNGVELFKMKNLVNSLDEEFHVNGGTKSIARSNWNTAAIVGFTLLLGALVFLASIVFKFHCLLLFGGGDNIEEESPLNTVSNEVAPTMTVNNSLGSQKKWLHSSGMEFSRCFSFSELQKATNNFDEKLKIGEGGFGSVYGVEIDDGTKVAVKRGNPMIEQGIHEFKNEIETLCKIWHKNLLRLIGFCAENLEMILVLEFVSGGTLRDHLYGKNMPTMTWKQRLEICIGAANGLDYLHRGTGIIHRDVKTSNILLDETNGSFTAKISDFGFSKNAPIIGKSHVTTVVKGSAGYLDPDYFRTEKLTLMSDVYSFGVVLFEVLCSRPAFDGKLPEEQIKLADWALQCKRKGLLHDIIDPVLVGVIDPESMKIFVETAEECLAEHGVKRPTMTKVVWQLEKALQLQGKTEEESGTSVAAIASPGVGTVPTTSTSTNPPVSQPDEI</sequence>
<proteinExistence type="predicted"/>
<keyword evidence="3" id="KW-0808">Transferase</keyword>
<evidence type="ECO:0000256" key="12">
    <source>
        <dbReference type="PROSITE-ProRule" id="PRU10141"/>
    </source>
</evidence>
<dbReference type="GO" id="GO:0005886">
    <property type="term" value="C:plasma membrane"/>
    <property type="evidence" value="ECO:0007669"/>
    <property type="project" value="TreeGrafter"/>
</dbReference>
<keyword evidence="10" id="KW-0472">Membrane</keyword>
<dbReference type="InterPro" id="IPR000719">
    <property type="entry name" value="Prot_kinase_dom"/>
</dbReference>
<dbReference type="Gene3D" id="1.10.510.10">
    <property type="entry name" value="Transferase(Phosphotransferase) domain 1"/>
    <property type="match status" value="1"/>
</dbReference>
<dbReference type="FunFam" id="2.60.120.430:FF:000001">
    <property type="entry name" value="Receptor-like protein kinase FERONIA"/>
    <property type="match status" value="1"/>
</dbReference>
<comment type="caution">
    <text evidence="16">The sequence shown here is derived from an EMBL/GenBank/DDBJ whole genome shotgun (WGS) entry which is preliminary data.</text>
</comment>
<feature type="chain" id="PRO_5043030579" description="Protein kinase domain-containing protein" evidence="14">
    <location>
        <begin position="21"/>
        <end position="817"/>
    </location>
</feature>
<evidence type="ECO:0000256" key="14">
    <source>
        <dbReference type="SAM" id="SignalP"/>
    </source>
</evidence>
<organism evidence="16 17">
    <name type="scientific">Liquidambar formosana</name>
    <name type="common">Formosan gum</name>
    <dbReference type="NCBI Taxonomy" id="63359"/>
    <lineage>
        <taxon>Eukaryota</taxon>
        <taxon>Viridiplantae</taxon>
        <taxon>Streptophyta</taxon>
        <taxon>Embryophyta</taxon>
        <taxon>Tracheophyta</taxon>
        <taxon>Spermatophyta</taxon>
        <taxon>Magnoliopsida</taxon>
        <taxon>eudicotyledons</taxon>
        <taxon>Gunneridae</taxon>
        <taxon>Pentapetalae</taxon>
        <taxon>Saxifragales</taxon>
        <taxon>Altingiaceae</taxon>
        <taxon>Liquidambar</taxon>
    </lineage>
</organism>
<name>A0AAP0S989_LIQFO</name>
<keyword evidence="9" id="KW-1133">Transmembrane helix</keyword>
<dbReference type="AlphaFoldDB" id="A0AAP0S989"/>
<accession>A0AAP0S989</accession>
<dbReference type="SUPFAM" id="SSF56112">
    <property type="entry name" value="Protein kinase-like (PK-like)"/>
    <property type="match status" value="1"/>
</dbReference>
<evidence type="ECO:0000259" key="15">
    <source>
        <dbReference type="PROSITE" id="PS50011"/>
    </source>
</evidence>
<keyword evidence="5 14" id="KW-0732">Signal</keyword>
<evidence type="ECO:0000256" key="6">
    <source>
        <dbReference type="ARBA" id="ARBA00022741"/>
    </source>
</evidence>
<comment type="subcellular location">
    <subcellularLocation>
        <location evidence="1">Membrane</location>
        <topology evidence="1">Single-pass type I membrane protein</topology>
    </subcellularLocation>
</comment>
<dbReference type="Gene3D" id="2.60.120.430">
    <property type="entry name" value="Galactose-binding lectin"/>
    <property type="match status" value="2"/>
</dbReference>
<evidence type="ECO:0000256" key="5">
    <source>
        <dbReference type="ARBA" id="ARBA00022729"/>
    </source>
</evidence>
<evidence type="ECO:0000256" key="7">
    <source>
        <dbReference type="ARBA" id="ARBA00022777"/>
    </source>
</evidence>
<dbReference type="InterPro" id="IPR011009">
    <property type="entry name" value="Kinase-like_dom_sf"/>
</dbReference>
<feature type="region of interest" description="Disordered" evidence="13">
    <location>
        <begin position="780"/>
        <end position="817"/>
    </location>
</feature>
<keyword evidence="7" id="KW-0418">Kinase</keyword>
<dbReference type="FunFam" id="1.10.510.10:FF:000252">
    <property type="entry name" value="Receptor-like protein kinase FERONIA"/>
    <property type="match status" value="1"/>
</dbReference>
<dbReference type="InterPro" id="IPR017441">
    <property type="entry name" value="Protein_kinase_ATP_BS"/>
</dbReference>
<evidence type="ECO:0000256" key="1">
    <source>
        <dbReference type="ARBA" id="ARBA00004479"/>
    </source>
</evidence>
<feature type="binding site" evidence="12">
    <location>
        <position position="528"/>
    </location>
    <ligand>
        <name>ATP</name>
        <dbReference type="ChEBI" id="CHEBI:30616"/>
    </ligand>
</feature>
<dbReference type="Pfam" id="PF00069">
    <property type="entry name" value="Pkinase"/>
    <property type="match status" value="1"/>
</dbReference>
<evidence type="ECO:0000256" key="9">
    <source>
        <dbReference type="ARBA" id="ARBA00022989"/>
    </source>
</evidence>
<dbReference type="GO" id="GO:0004714">
    <property type="term" value="F:transmembrane receptor protein tyrosine kinase activity"/>
    <property type="evidence" value="ECO:0007669"/>
    <property type="project" value="InterPro"/>
</dbReference>
<dbReference type="FunFam" id="3.30.200.20:FF:000039">
    <property type="entry name" value="receptor-like protein kinase FERONIA"/>
    <property type="match status" value="1"/>
</dbReference>
<keyword evidence="11" id="KW-0325">Glycoprotein</keyword>
<keyword evidence="2" id="KW-0723">Serine/threonine-protein kinase</keyword>
<dbReference type="InterPro" id="IPR045272">
    <property type="entry name" value="ANXUR1/2-like"/>
</dbReference>
<dbReference type="PANTHER" id="PTHR27003:SF106">
    <property type="entry name" value="OS06G0126250 PROTEIN"/>
    <property type="match status" value="1"/>
</dbReference>
<evidence type="ECO:0000256" key="3">
    <source>
        <dbReference type="ARBA" id="ARBA00022679"/>
    </source>
</evidence>
<dbReference type="PROSITE" id="PS00107">
    <property type="entry name" value="PROTEIN_KINASE_ATP"/>
    <property type="match status" value="1"/>
</dbReference>
<reference evidence="16 17" key="1">
    <citation type="journal article" date="2024" name="Plant J.">
        <title>Genome sequences and population genomics reveal climatic adaptation and genomic divergence between two closely related sweetgum species.</title>
        <authorList>
            <person name="Xu W.Q."/>
            <person name="Ren C.Q."/>
            <person name="Zhang X.Y."/>
            <person name="Comes H.P."/>
            <person name="Liu X.H."/>
            <person name="Li Y.G."/>
            <person name="Kettle C.J."/>
            <person name="Jalonen R."/>
            <person name="Gaisberger H."/>
            <person name="Ma Y.Z."/>
            <person name="Qiu Y.X."/>
        </authorList>
    </citation>
    <scope>NUCLEOTIDE SEQUENCE [LARGE SCALE GENOMIC DNA]</scope>
    <source>
        <strain evidence="16">Hangzhou</strain>
    </source>
</reference>
<dbReference type="EMBL" id="JBBPBK010000001">
    <property type="protein sequence ID" value="KAK9292617.1"/>
    <property type="molecule type" value="Genomic_DNA"/>
</dbReference>
<evidence type="ECO:0000256" key="2">
    <source>
        <dbReference type="ARBA" id="ARBA00022527"/>
    </source>
</evidence>
<dbReference type="GO" id="GO:0005524">
    <property type="term" value="F:ATP binding"/>
    <property type="evidence" value="ECO:0007669"/>
    <property type="project" value="UniProtKB-UniRule"/>
</dbReference>
<keyword evidence="17" id="KW-1185">Reference proteome</keyword>
<dbReference type="InterPro" id="IPR024788">
    <property type="entry name" value="Malectin-like_Carb-bd_dom"/>
</dbReference>
<protein>
    <recommendedName>
        <fullName evidence="15">Protein kinase domain-containing protein</fullName>
    </recommendedName>
</protein>
<keyword evidence="6 12" id="KW-0547">Nucleotide-binding</keyword>
<evidence type="ECO:0000313" key="17">
    <source>
        <dbReference type="Proteomes" id="UP001415857"/>
    </source>
</evidence>
<dbReference type="PANTHER" id="PTHR27003">
    <property type="entry name" value="OS07G0166700 PROTEIN"/>
    <property type="match status" value="1"/>
</dbReference>
<dbReference type="GO" id="GO:0004674">
    <property type="term" value="F:protein serine/threonine kinase activity"/>
    <property type="evidence" value="ECO:0007669"/>
    <property type="project" value="UniProtKB-KW"/>
</dbReference>
<dbReference type="InterPro" id="IPR008271">
    <property type="entry name" value="Ser/Thr_kinase_AS"/>
</dbReference>
<dbReference type="FunFam" id="2.60.120.430:FF:000005">
    <property type="entry name" value="Putative receptor-like protein kinase"/>
    <property type="match status" value="1"/>
</dbReference>
<dbReference type="PROSITE" id="PS00108">
    <property type="entry name" value="PROTEIN_KINASE_ST"/>
    <property type="match status" value="1"/>
</dbReference>